<dbReference type="AlphaFoldDB" id="A0A4R9LPA5"/>
<accession>A0A4R9LPA5</accession>
<organism evidence="1 2">
    <name type="scientific">Leptospira ilyithenensis</name>
    <dbReference type="NCBI Taxonomy" id="2484901"/>
    <lineage>
        <taxon>Bacteria</taxon>
        <taxon>Pseudomonadati</taxon>
        <taxon>Spirochaetota</taxon>
        <taxon>Spirochaetia</taxon>
        <taxon>Leptospirales</taxon>
        <taxon>Leptospiraceae</taxon>
        <taxon>Leptospira</taxon>
    </lineage>
</organism>
<protein>
    <recommendedName>
        <fullName evidence="3">Lipoprotein</fullName>
    </recommendedName>
</protein>
<proteinExistence type="predicted"/>
<dbReference type="Proteomes" id="UP000298264">
    <property type="component" value="Unassembled WGS sequence"/>
</dbReference>
<dbReference type="PROSITE" id="PS51257">
    <property type="entry name" value="PROKAR_LIPOPROTEIN"/>
    <property type="match status" value="1"/>
</dbReference>
<dbReference type="EMBL" id="RQHV01000059">
    <property type="protein sequence ID" value="TGN08702.1"/>
    <property type="molecule type" value="Genomic_DNA"/>
</dbReference>
<comment type="caution">
    <text evidence="1">The sequence shown here is derived from an EMBL/GenBank/DDBJ whole genome shotgun (WGS) entry which is preliminary data.</text>
</comment>
<name>A0A4R9LPA5_9LEPT</name>
<keyword evidence="2" id="KW-1185">Reference proteome</keyword>
<evidence type="ECO:0008006" key="3">
    <source>
        <dbReference type="Google" id="ProtNLM"/>
    </source>
</evidence>
<evidence type="ECO:0000313" key="2">
    <source>
        <dbReference type="Proteomes" id="UP000298264"/>
    </source>
</evidence>
<reference evidence="1" key="1">
    <citation type="journal article" date="2019" name="PLoS Negl. Trop. Dis.">
        <title>Revisiting the worldwide diversity of Leptospira species in the environment.</title>
        <authorList>
            <person name="Vincent A.T."/>
            <person name="Schiettekatte O."/>
            <person name="Bourhy P."/>
            <person name="Veyrier F.J."/>
            <person name="Picardeau M."/>
        </authorList>
    </citation>
    <scope>NUCLEOTIDE SEQUENCE [LARGE SCALE GENOMIC DNA]</scope>
    <source>
        <strain evidence="1">201400974</strain>
    </source>
</reference>
<sequence length="511" mass="55501">MKSIFYRALLFLQIFGLAGCKINLNNQGDPLSSSFFQAGLMNEFLTPHCRIWANNFGTGRYLTMLNDLAALPNGDIIATGITNEPLTSGNDLLKETKTPFTGVAGTDMNIFIVKISSRTGAAAWVDYLGKPQNSDSAKSTVKISASGEIFIGGIAVQNSLPDSISPMAGNPYSFLLAKYSQDGTRQWLTYLDSTDLTWPYAFEVDTKNYIHLFLGLNGTNNHSPLSEFPSPTNTHSGETNYSDIIYALLSTIGTPISQQYIQGLGSEEAVSAIRNGDSVFLGGTAQNLLSTPNVTTHPSPGNKKNFLAKVRVNSNLRQEPEWATYSGSASSIETRLRKILNVKGNILSLGHASDSFGTPAETSQTSGLRNLAYESFDTQGNSLWHSYFGHATTGVIEGSVATLMYPTNSESLYSTTIGLPNGEKFLVSSSIEVNQPSGAYPLTTLRINANTGKFERILYELNKPYPVLYYKNQMIQTCIGAIAIAYQEIPSFGNDGRGYFTIKTIKASDLP</sequence>
<dbReference type="RefSeq" id="WP_135764868.1">
    <property type="nucleotide sequence ID" value="NZ_RQHV01000059.1"/>
</dbReference>
<dbReference type="OrthoDB" id="327358at2"/>
<evidence type="ECO:0000313" key="1">
    <source>
        <dbReference type="EMBL" id="TGN08702.1"/>
    </source>
</evidence>
<gene>
    <name evidence="1" type="ORF">EHS11_13140</name>
</gene>